<dbReference type="GO" id="GO:0004143">
    <property type="term" value="F:ATP-dependent diacylglycerol kinase activity"/>
    <property type="evidence" value="ECO:0007669"/>
    <property type="project" value="UniProtKB-EC"/>
</dbReference>
<keyword evidence="10" id="KW-0443">Lipid metabolism</keyword>
<evidence type="ECO:0000256" key="10">
    <source>
        <dbReference type="ARBA" id="ARBA00023098"/>
    </source>
</evidence>
<keyword evidence="3" id="KW-0444">Lipid biosynthesis</keyword>
<keyword evidence="9" id="KW-0460">Magnesium</keyword>
<keyword evidence="8" id="KW-0067">ATP-binding</keyword>
<evidence type="ECO:0000256" key="7">
    <source>
        <dbReference type="ARBA" id="ARBA00022777"/>
    </source>
</evidence>
<evidence type="ECO:0000256" key="9">
    <source>
        <dbReference type="ARBA" id="ARBA00022842"/>
    </source>
</evidence>
<dbReference type="SUPFAM" id="SSF111331">
    <property type="entry name" value="NAD kinase/diacylglycerol kinase-like"/>
    <property type="match status" value="1"/>
</dbReference>
<keyword evidence="7 14" id="KW-0418">Kinase</keyword>
<dbReference type="InterPro" id="IPR016064">
    <property type="entry name" value="NAD/diacylglycerol_kinase_sf"/>
</dbReference>
<dbReference type="InterPro" id="IPR001206">
    <property type="entry name" value="Diacylglycerol_kinase_cat_dom"/>
</dbReference>
<keyword evidence="11" id="KW-0594">Phospholipid biosynthesis</keyword>
<feature type="domain" description="DAGKc" evidence="13">
    <location>
        <begin position="1"/>
        <end position="130"/>
    </location>
</feature>
<accession>A0A0L6ZCS0</accession>
<gene>
    <name evidence="14" type="primary">dagK</name>
    <name evidence="14" type="ORF">CLHOM_09080</name>
</gene>
<dbReference type="NCBIfam" id="TIGR00147">
    <property type="entry name" value="YegS/Rv2252/BmrU family lipid kinase"/>
    <property type="match status" value="1"/>
</dbReference>
<dbReference type="InterPro" id="IPR045540">
    <property type="entry name" value="YegS/DAGK_C"/>
</dbReference>
<dbReference type="PROSITE" id="PS50146">
    <property type="entry name" value="DAGK"/>
    <property type="match status" value="1"/>
</dbReference>
<keyword evidence="6" id="KW-0547">Nucleotide-binding</keyword>
<sequence length="300" mass="33482">MNKVKFIYNPFSGENTIINDIDKVIMVHQNYGYNIDPFRISKEFRLEDAFANLDESYKYILIAGGDGTVDQVVNCMKGLKIELPIAILPTGTANDFAKFMGIPLNVEKACEQIINSEPKNIDIGKINNNYFVNVASTGLFTDVSQKTDVNLKNTIGKLAYYVKGIEQIPNLRKLSINVSSDEVNFNGDMYLMLVFNGQTAGNFSLAYKADLCDGMLDVIIIKAGMLKDIISLFIKMLKSEHLEDVKGLLYFKTNKLNIECFEDIVTDIDGERGPDFPVTIECIKGGIKVLGVVNTKNQKI</sequence>
<evidence type="ECO:0000256" key="6">
    <source>
        <dbReference type="ARBA" id="ARBA00022741"/>
    </source>
</evidence>
<keyword evidence="12" id="KW-1208">Phospholipid metabolism</keyword>
<evidence type="ECO:0000256" key="4">
    <source>
        <dbReference type="ARBA" id="ARBA00022679"/>
    </source>
</evidence>
<dbReference type="GO" id="GO:0005886">
    <property type="term" value="C:plasma membrane"/>
    <property type="evidence" value="ECO:0007669"/>
    <property type="project" value="TreeGrafter"/>
</dbReference>
<dbReference type="PATRIC" id="fig|1121318.3.peg.913"/>
<name>A0A0L6ZCS0_9CLOT</name>
<dbReference type="NCBIfam" id="NF009605">
    <property type="entry name" value="PRK13059.1"/>
    <property type="match status" value="1"/>
</dbReference>
<evidence type="ECO:0000256" key="3">
    <source>
        <dbReference type="ARBA" id="ARBA00022516"/>
    </source>
</evidence>
<dbReference type="PANTHER" id="PTHR12358">
    <property type="entry name" value="SPHINGOSINE KINASE"/>
    <property type="match status" value="1"/>
</dbReference>
<dbReference type="SMART" id="SM00046">
    <property type="entry name" value="DAGKc"/>
    <property type="match status" value="1"/>
</dbReference>
<evidence type="ECO:0000256" key="12">
    <source>
        <dbReference type="ARBA" id="ARBA00023264"/>
    </source>
</evidence>
<dbReference type="Pfam" id="PF19279">
    <property type="entry name" value="YegS_C"/>
    <property type="match status" value="1"/>
</dbReference>
<dbReference type="RefSeq" id="WP_052220490.1">
    <property type="nucleotide sequence ID" value="NZ_LHUR01000012.1"/>
</dbReference>
<evidence type="ECO:0000256" key="1">
    <source>
        <dbReference type="ARBA" id="ARBA00001946"/>
    </source>
</evidence>
<dbReference type="Gene3D" id="2.60.200.40">
    <property type="match status" value="1"/>
</dbReference>
<dbReference type="Proteomes" id="UP000037043">
    <property type="component" value="Unassembled WGS sequence"/>
</dbReference>
<dbReference type="InterPro" id="IPR017438">
    <property type="entry name" value="ATP-NAD_kinase_N"/>
</dbReference>
<reference evidence="15" key="1">
    <citation type="submission" date="2015-08" db="EMBL/GenBank/DDBJ databases">
        <title>Genome sequence of the strict anaerobe Clostridium homopropionicum LuHBu1 (DSM 5847T).</title>
        <authorList>
            <person name="Poehlein A."/>
            <person name="Beck M."/>
            <person name="Schiel-Bengelsdorf B."/>
            <person name="Bengelsdorf F.R."/>
            <person name="Daniel R."/>
            <person name="Duerre P."/>
        </authorList>
    </citation>
    <scope>NUCLEOTIDE SEQUENCE [LARGE SCALE GENOMIC DNA]</scope>
    <source>
        <strain evidence="15">DSM 5847</strain>
    </source>
</reference>
<evidence type="ECO:0000313" key="14">
    <source>
        <dbReference type="EMBL" id="KOA20766.1"/>
    </source>
</evidence>
<evidence type="ECO:0000256" key="11">
    <source>
        <dbReference type="ARBA" id="ARBA00023209"/>
    </source>
</evidence>
<proteinExistence type="inferred from homology"/>
<evidence type="ECO:0000256" key="5">
    <source>
        <dbReference type="ARBA" id="ARBA00022723"/>
    </source>
</evidence>
<evidence type="ECO:0000259" key="13">
    <source>
        <dbReference type="PROSITE" id="PS50146"/>
    </source>
</evidence>
<protein>
    <submittedName>
        <fullName evidence="14">Diacylglycerol kinase</fullName>
        <ecNumber evidence="14">2.7.1.107</ecNumber>
    </submittedName>
</protein>
<keyword evidence="15" id="KW-1185">Reference proteome</keyword>
<organism evidence="14 15">
    <name type="scientific">Clostridium homopropionicum DSM 5847</name>
    <dbReference type="NCBI Taxonomy" id="1121318"/>
    <lineage>
        <taxon>Bacteria</taxon>
        <taxon>Bacillati</taxon>
        <taxon>Bacillota</taxon>
        <taxon>Clostridia</taxon>
        <taxon>Eubacteriales</taxon>
        <taxon>Clostridiaceae</taxon>
        <taxon>Clostridium</taxon>
    </lineage>
</organism>
<comment type="caution">
    <text evidence="14">The sequence shown here is derived from an EMBL/GenBank/DDBJ whole genome shotgun (WGS) entry which is preliminary data.</text>
</comment>
<dbReference type="GO" id="GO:0005524">
    <property type="term" value="F:ATP binding"/>
    <property type="evidence" value="ECO:0007669"/>
    <property type="project" value="UniProtKB-KW"/>
</dbReference>
<dbReference type="EMBL" id="LHUR01000012">
    <property type="protein sequence ID" value="KOA20766.1"/>
    <property type="molecule type" value="Genomic_DNA"/>
</dbReference>
<dbReference type="EC" id="2.7.1.107" evidence="14"/>
<dbReference type="Gene3D" id="3.40.50.10330">
    <property type="entry name" value="Probable inorganic polyphosphate/atp-NAD kinase, domain 1"/>
    <property type="match status" value="1"/>
</dbReference>
<comment type="cofactor">
    <cofactor evidence="1">
        <name>Mg(2+)</name>
        <dbReference type="ChEBI" id="CHEBI:18420"/>
    </cofactor>
</comment>
<keyword evidence="4 14" id="KW-0808">Transferase</keyword>
<evidence type="ECO:0000313" key="15">
    <source>
        <dbReference type="Proteomes" id="UP000037043"/>
    </source>
</evidence>
<dbReference type="PANTHER" id="PTHR12358:SF106">
    <property type="entry name" value="LIPID KINASE YEGS"/>
    <property type="match status" value="1"/>
</dbReference>
<dbReference type="GO" id="GO:0046872">
    <property type="term" value="F:metal ion binding"/>
    <property type="evidence" value="ECO:0007669"/>
    <property type="project" value="UniProtKB-KW"/>
</dbReference>
<evidence type="ECO:0000256" key="2">
    <source>
        <dbReference type="ARBA" id="ARBA00005983"/>
    </source>
</evidence>
<dbReference type="AlphaFoldDB" id="A0A0L6ZCS0"/>
<comment type="similarity">
    <text evidence="2">Belongs to the diacylglycerol/lipid kinase family.</text>
</comment>
<dbReference type="GO" id="GO:0008654">
    <property type="term" value="P:phospholipid biosynthetic process"/>
    <property type="evidence" value="ECO:0007669"/>
    <property type="project" value="UniProtKB-KW"/>
</dbReference>
<keyword evidence="5" id="KW-0479">Metal-binding</keyword>
<dbReference type="STRING" id="36844.SAMN04488501_10392"/>
<dbReference type="InterPro" id="IPR005218">
    <property type="entry name" value="Diacylglycerol/lipid_kinase"/>
</dbReference>
<dbReference type="Pfam" id="PF00781">
    <property type="entry name" value="DAGK_cat"/>
    <property type="match status" value="1"/>
</dbReference>
<evidence type="ECO:0000256" key="8">
    <source>
        <dbReference type="ARBA" id="ARBA00022840"/>
    </source>
</evidence>
<dbReference type="InterPro" id="IPR050187">
    <property type="entry name" value="Lipid_Phosphate_FormReg"/>
</dbReference>